<dbReference type="Proteomes" id="UP000176544">
    <property type="component" value="Unassembled WGS sequence"/>
</dbReference>
<proteinExistence type="predicted"/>
<dbReference type="GO" id="GO:0016832">
    <property type="term" value="F:aldehyde-lyase activity"/>
    <property type="evidence" value="ECO:0007669"/>
    <property type="project" value="InterPro"/>
</dbReference>
<sequence length="296" mass="32574">MDYLKEAIYSAEDRQVAIGHFNISELAALRAITRAATELRVPVIIGTSEGEAEFIGMKQAAALILSLREESRYPIFLNADHMRELDKVKEAVEAGYDSVIFDGANLPFEDNIKKTKEAVELAKSITPTVLIEGEVGYIGTSSKLLDEVPEGAAVSEEDMTTPEEAERFVKETGVDLLAPAVGEIHGMVRSGKNPNLDIERIKKIRKAAGVPLVLHGGSGTTDEDFVKAIKAGISVIHINTEIRVAWRRGLEGMLKEDAEEIAPYRLLSDPGGKFTDPEEEVYKVVLKRLRLFNRLT</sequence>
<dbReference type="PANTHER" id="PTHR30304">
    <property type="entry name" value="D-TAGATOSE-1,6-BISPHOSPHATE ALDOLASE"/>
    <property type="match status" value="1"/>
</dbReference>
<dbReference type="SUPFAM" id="SSF51569">
    <property type="entry name" value="Aldolase"/>
    <property type="match status" value="1"/>
</dbReference>
<gene>
    <name evidence="3" type="ORF">A3I33_01515</name>
</gene>
<dbReference type="GO" id="GO:0005975">
    <property type="term" value="P:carbohydrate metabolic process"/>
    <property type="evidence" value="ECO:0007669"/>
    <property type="project" value="InterPro"/>
</dbReference>
<feature type="active site" description="Proton donor" evidence="1">
    <location>
        <position position="80"/>
    </location>
</feature>
<accession>A0A1G1ZAG6</accession>
<evidence type="ECO:0000313" key="4">
    <source>
        <dbReference type="Proteomes" id="UP000176544"/>
    </source>
</evidence>
<dbReference type="PANTHER" id="PTHR30304:SF0">
    <property type="entry name" value="D-TAGATOSE-1,6-BISPHOSPHATE ALDOLASE SUBUNIT GATY-RELATED"/>
    <property type="match status" value="1"/>
</dbReference>
<feature type="binding site" evidence="2">
    <location>
        <position position="185"/>
    </location>
    <ligand>
        <name>Zn(2+)</name>
        <dbReference type="ChEBI" id="CHEBI:29105"/>
        <label>1</label>
        <note>catalytic</note>
    </ligand>
</feature>
<dbReference type="STRING" id="1797692.A3I33_01515"/>
<evidence type="ECO:0000256" key="2">
    <source>
        <dbReference type="PIRSR" id="PIRSR001359-3"/>
    </source>
</evidence>
<reference evidence="3 4" key="1">
    <citation type="journal article" date="2016" name="Nat. Commun.">
        <title>Thousands of microbial genomes shed light on interconnected biogeochemical processes in an aquifer system.</title>
        <authorList>
            <person name="Anantharaman K."/>
            <person name="Brown C.T."/>
            <person name="Hug L.A."/>
            <person name="Sharon I."/>
            <person name="Castelle C.J."/>
            <person name="Probst A.J."/>
            <person name="Thomas B.C."/>
            <person name="Singh A."/>
            <person name="Wilkins M.J."/>
            <person name="Karaoz U."/>
            <person name="Brodie E.L."/>
            <person name="Williams K.H."/>
            <person name="Hubbard S.S."/>
            <person name="Banfield J.F."/>
        </authorList>
    </citation>
    <scope>NUCLEOTIDE SEQUENCE [LARGE SCALE GENOMIC DNA]</scope>
</reference>
<evidence type="ECO:0000256" key="1">
    <source>
        <dbReference type="PIRSR" id="PIRSR001359-1"/>
    </source>
</evidence>
<name>A0A1G1ZAG6_9BACT</name>
<evidence type="ECO:0000313" key="3">
    <source>
        <dbReference type="EMBL" id="OGY60860.1"/>
    </source>
</evidence>
<comment type="cofactor">
    <cofactor evidence="2">
        <name>Zn(2+)</name>
        <dbReference type="ChEBI" id="CHEBI:29105"/>
    </cofactor>
    <text evidence="2">Binds 2 Zn(2+) ions per subunit. One is catalytic and the other provides a structural contribution.</text>
</comment>
<feature type="binding site" evidence="2">
    <location>
        <position position="102"/>
    </location>
    <ligand>
        <name>Zn(2+)</name>
        <dbReference type="ChEBI" id="CHEBI:29105"/>
        <label>2</label>
    </ligand>
</feature>
<dbReference type="InterPro" id="IPR050246">
    <property type="entry name" value="Class_II_FBP_aldolase"/>
</dbReference>
<dbReference type="PIRSF" id="PIRSF001359">
    <property type="entry name" value="F_bP_aldolase_II"/>
    <property type="match status" value="1"/>
</dbReference>
<feature type="binding site" evidence="2">
    <location>
        <position position="215"/>
    </location>
    <ligand>
        <name>Zn(2+)</name>
        <dbReference type="ChEBI" id="CHEBI:29105"/>
        <label>1</label>
        <note>catalytic</note>
    </ligand>
</feature>
<dbReference type="InterPro" id="IPR013785">
    <property type="entry name" value="Aldolase_TIM"/>
</dbReference>
<comment type="caution">
    <text evidence="3">The sequence shown here is derived from an EMBL/GenBank/DDBJ whole genome shotgun (WGS) entry which is preliminary data.</text>
</comment>
<dbReference type="GO" id="GO:0008270">
    <property type="term" value="F:zinc ion binding"/>
    <property type="evidence" value="ECO:0007669"/>
    <property type="project" value="InterPro"/>
</dbReference>
<dbReference type="Gene3D" id="3.20.20.70">
    <property type="entry name" value="Aldolase class I"/>
    <property type="match status" value="1"/>
</dbReference>
<protein>
    <submittedName>
        <fullName evidence="3">Tagatose-bisphosphate aldolase</fullName>
    </submittedName>
</protein>
<dbReference type="InterPro" id="IPR000771">
    <property type="entry name" value="FBA_II"/>
</dbReference>
<dbReference type="EMBL" id="MHJA01000022">
    <property type="protein sequence ID" value="OGY60860.1"/>
    <property type="molecule type" value="Genomic_DNA"/>
</dbReference>
<organism evidence="3 4">
    <name type="scientific">Candidatus Colwellbacteria bacterium RIFCSPLOWO2_02_FULL_45_11</name>
    <dbReference type="NCBI Taxonomy" id="1797692"/>
    <lineage>
        <taxon>Bacteria</taxon>
        <taxon>Candidatus Colwelliibacteriota</taxon>
    </lineage>
</organism>
<keyword evidence="2" id="KW-0862">Zinc</keyword>
<feature type="binding site" evidence="2">
    <location>
        <position position="81"/>
    </location>
    <ligand>
        <name>Zn(2+)</name>
        <dbReference type="ChEBI" id="CHEBI:29105"/>
        <label>1</label>
        <note>catalytic</note>
    </ligand>
</feature>
<keyword evidence="2" id="KW-0479">Metal-binding</keyword>
<dbReference type="Pfam" id="PF01116">
    <property type="entry name" value="F_bP_aldolase"/>
    <property type="match status" value="1"/>
</dbReference>
<dbReference type="AlphaFoldDB" id="A0A1G1ZAG6"/>
<feature type="binding site" evidence="2">
    <location>
        <position position="134"/>
    </location>
    <ligand>
        <name>Zn(2+)</name>
        <dbReference type="ChEBI" id="CHEBI:29105"/>
        <label>2</label>
    </ligand>
</feature>